<proteinExistence type="predicted"/>
<evidence type="ECO:0000313" key="3">
    <source>
        <dbReference type="Proteomes" id="UP000824120"/>
    </source>
</evidence>
<comment type="caution">
    <text evidence="2">The sequence shown here is derived from an EMBL/GenBank/DDBJ whole genome shotgun (WGS) entry which is preliminary data.</text>
</comment>
<keyword evidence="3" id="KW-1185">Reference proteome</keyword>
<feature type="transmembrane region" description="Helical" evidence="1">
    <location>
        <begin position="12"/>
        <end position="30"/>
    </location>
</feature>
<reference evidence="2 3" key="1">
    <citation type="submission" date="2020-09" db="EMBL/GenBank/DDBJ databases">
        <title>De no assembly of potato wild relative species, Solanum commersonii.</title>
        <authorList>
            <person name="Cho K."/>
        </authorList>
    </citation>
    <scope>NUCLEOTIDE SEQUENCE [LARGE SCALE GENOMIC DNA]</scope>
    <source>
        <strain evidence="2">LZ3.2</strain>
        <tissue evidence="2">Leaf</tissue>
    </source>
</reference>
<keyword evidence="1" id="KW-1133">Transmembrane helix</keyword>
<keyword evidence="1" id="KW-0812">Transmembrane</keyword>
<name>A0A9J5X6X7_SOLCO</name>
<accession>A0A9J5X6X7</accession>
<protein>
    <submittedName>
        <fullName evidence="2">Uncharacterized protein</fullName>
    </submittedName>
</protein>
<keyword evidence="1" id="KW-0472">Membrane</keyword>
<dbReference type="Proteomes" id="UP000824120">
    <property type="component" value="Chromosome 10"/>
</dbReference>
<feature type="transmembrane region" description="Helical" evidence="1">
    <location>
        <begin position="42"/>
        <end position="62"/>
    </location>
</feature>
<evidence type="ECO:0000313" key="2">
    <source>
        <dbReference type="EMBL" id="KAG5582990.1"/>
    </source>
</evidence>
<dbReference type="EMBL" id="JACXVP010000010">
    <property type="protein sequence ID" value="KAG5582990.1"/>
    <property type="molecule type" value="Genomic_DNA"/>
</dbReference>
<sequence length="69" mass="7737">MQKQENQVNQPPLGILFALCCYAGYVKFVLTKPLGGYDSSKGINLCLSIQLVMQYVLLYVILHFGPLIM</sequence>
<evidence type="ECO:0000256" key="1">
    <source>
        <dbReference type="SAM" id="Phobius"/>
    </source>
</evidence>
<dbReference type="AlphaFoldDB" id="A0A9J5X6X7"/>
<organism evidence="2 3">
    <name type="scientific">Solanum commersonii</name>
    <name type="common">Commerson's wild potato</name>
    <name type="synonym">Commerson's nightshade</name>
    <dbReference type="NCBI Taxonomy" id="4109"/>
    <lineage>
        <taxon>Eukaryota</taxon>
        <taxon>Viridiplantae</taxon>
        <taxon>Streptophyta</taxon>
        <taxon>Embryophyta</taxon>
        <taxon>Tracheophyta</taxon>
        <taxon>Spermatophyta</taxon>
        <taxon>Magnoliopsida</taxon>
        <taxon>eudicotyledons</taxon>
        <taxon>Gunneridae</taxon>
        <taxon>Pentapetalae</taxon>
        <taxon>asterids</taxon>
        <taxon>lamiids</taxon>
        <taxon>Solanales</taxon>
        <taxon>Solanaceae</taxon>
        <taxon>Solanoideae</taxon>
        <taxon>Solaneae</taxon>
        <taxon>Solanum</taxon>
    </lineage>
</organism>
<gene>
    <name evidence="2" type="ORF">H5410_053617</name>
</gene>